<reference evidence="1 2" key="1">
    <citation type="journal article" date="2003" name="Proc. Natl. Acad. Sci. U.S.A.">
        <title>The complete genome sequence of Chromobacterium violaceum reveals remarkable and exploitable bacterial adaptability.</title>
        <authorList>
            <person name="Vasconcelos A.T.R."/>
            <person name="de Almeida D.F."/>
            <person name="Almeida F.C."/>
            <person name="de Almeida L.G.P."/>
            <person name="de Almeida R."/>
            <person name="Goncalves J.A.A."/>
            <person name="Andrade E.M."/>
            <person name="Antonio R.V."/>
            <person name="Araripe J."/>
            <person name="de Araujo M.F.F."/>
            <person name="Filho S.A."/>
            <person name="Azevedo V."/>
            <person name="Batista A.J."/>
            <person name="Bataus L.A.M."/>
            <person name="Batista J.S."/>
            <person name="Belo A."/>
            <person name="vander Berg C."/>
            <person name="Blamey J."/>
            <person name="Bogo M."/>
            <person name="Bonato S."/>
            <person name="Bordignon J."/>
            <person name="Brito C.A."/>
            <person name="Brocchi M."/>
            <person name="Burity H.A."/>
            <person name="Camargo A.A."/>
            <person name="Cardoso D.D.P."/>
            <person name="Carneiro N.P."/>
            <person name="Carraro D.M."/>
            <person name="Carvalho C.M.B."/>
            <person name="Cascardo J.C.M."/>
            <person name="Cavada B.S."/>
            <person name="Chueire L.M.O."/>
            <person name="Pasa T.B.C."/>
            <person name="Duran N."/>
            <person name="Fagundes N."/>
            <person name="Falcao C.L."/>
            <person name="Fantinatti F."/>
            <person name="Farias I.P."/>
            <person name="Felipe M.S.S."/>
            <person name="Ferrari L.P."/>
            <person name="Ferro J.A."/>
            <person name="Ferro M.I.T."/>
            <person name="Franco G.R."/>
            <person name="Freitas N.S.A."/>
            <person name="Furlan L.R."/>
            <person name="Gazzinelli R.T."/>
            <person name="Gomes E.A."/>
            <person name="Goncalves P.R."/>
            <person name="Grangeiro T.B."/>
            <person name="Grattapaglia D."/>
            <person name="Grisard E.C."/>
            <person name="Guimaraes C.T."/>
            <person name="Hanna E.S."/>
            <person name="Hungria M."/>
            <person name="Jardim S.N."/>
            <person name="Laurino J."/>
            <person name="Leoi L.C.T."/>
            <person name="Fassarella L."/>
            <person name="Lima A."/>
            <person name="Loureiro M.F."/>
            <person name="Lyra M.C.P."/>
            <person name="Macedo M."/>
            <person name="Madeira H.M.F."/>
            <person name="Manfio G.P."/>
            <person name="Maranhao A.Q."/>
            <person name="Martins W.S."/>
            <person name="di Mauro S.M.Z."/>
            <person name="de Medeiros S.R.B."/>
            <person name="Meissner R.D.V."/>
            <person name="Menck C.F.M."/>
            <person name="Moreira M.A.M."/>
            <person name="Nascimento F.F."/>
            <person name="Nicolas M.F."/>
            <person name="Oliveira J.G."/>
            <person name="Oliveira S.C."/>
            <person name="Paixao R.F.C."/>
            <person name="Parente J.A."/>
            <person name="Pedrosa F.O."/>
            <person name="Pena S.J.D."/>
            <person name="Perreira J.O."/>
            <person name="Perreira M."/>
            <person name="Pinto L.S.R.C."/>
            <person name="Pinto L.S."/>
            <person name="Porto J.I.R."/>
            <person name="Potrich D.P."/>
            <person name="Neto C.E.R."/>
            <person name="Reis A.M.M."/>
            <person name="Rigo L.U."/>
            <person name="Rondinelli E."/>
            <person name="dos Santos E.B.P."/>
            <person name="Santos F.R."/>
            <person name="Schneider M.P.C."/>
            <person name="Seuanez H.N."/>
            <person name="Silva A.M.R."/>
            <person name="da Silva A.L.C."/>
            <person name="Silva D.W."/>
            <person name="Silva R."/>
            <person name="Simoes I.C."/>
            <person name="Simon D."/>
            <person name="Soares C.M.A."/>
            <person name="Soares R.B.A."/>
            <person name="Souza E.M."/>
            <person name="Souza K.R.L."/>
            <person name="Souza R.C."/>
            <person name="Steffens M.B.R."/>
            <person name="Steindel M."/>
            <person name="Teixeira S.R."/>
            <person name="Urmenyi T."/>
            <person name="Vettore A."/>
            <person name="Wassem R."/>
            <person name="Zaha A."/>
            <person name="Simpson A.J.G."/>
        </authorList>
    </citation>
    <scope>NUCLEOTIDE SEQUENCE [LARGE SCALE GENOMIC DNA]</scope>
    <source>
        <strain evidence="2">ATCC 12472 / DSM 30191 / JCM 1249 / NBRC 12614 / NCIMB 9131 / NCTC 9757</strain>
    </source>
</reference>
<proteinExistence type="predicted"/>
<keyword evidence="2" id="KW-1185">Reference proteome</keyword>
<organism evidence="1 2">
    <name type="scientific">Chromobacterium violaceum (strain ATCC 12472 / DSM 30191 / JCM 1249 / CCUG 213 / NBRC 12614 / NCIMB 9131 / NCTC 9757 / MK)</name>
    <dbReference type="NCBI Taxonomy" id="243365"/>
    <lineage>
        <taxon>Bacteria</taxon>
        <taxon>Pseudomonadati</taxon>
        <taxon>Pseudomonadota</taxon>
        <taxon>Betaproteobacteria</taxon>
        <taxon>Neisseriales</taxon>
        <taxon>Chromobacteriaceae</taxon>
        <taxon>Chromobacterium</taxon>
    </lineage>
</organism>
<dbReference type="InterPro" id="IPR009957">
    <property type="entry name" value="DUF1484"/>
</dbReference>
<dbReference type="EMBL" id="AE016825">
    <property type="protein sequence ID" value="AAQ57688.1"/>
    <property type="molecule type" value="Genomic_DNA"/>
</dbReference>
<sequence length="202" mass="21184">MASCYIFHRTVALIAQSDHHCYAQFMAGLGGSVARHAGGDAGNANPAMRLPPPIGVGKAGLSTHLREDLAMTSISRSASHLAVSPSPLLRSGASASLSQPSLLAMHRLHDAFAALQNQLARKPQACARVPAAQLAHVCRDIEDAVVETICHLAHGQLGLQPLLGLLSALGDDACLPSSRLQQLLAPLDKRMETSLSRLTGVL</sequence>
<dbReference type="Pfam" id="PF07363">
    <property type="entry name" value="DUF1484"/>
    <property type="match status" value="1"/>
</dbReference>
<evidence type="ECO:0000313" key="1">
    <source>
        <dbReference type="EMBL" id="AAQ57688.1"/>
    </source>
</evidence>
<name>Q7P253_CHRVO</name>
<dbReference type="KEGG" id="cvi:CV_0008"/>
<dbReference type="AlphaFoldDB" id="Q7P253"/>
<protein>
    <recommendedName>
        <fullName evidence="3">DUF1484 domain-containing protein</fullName>
    </recommendedName>
</protein>
<evidence type="ECO:0008006" key="3">
    <source>
        <dbReference type="Google" id="ProtNLM"/>
    </source>
</evidence>
<evidence type="ECO:0000313" key="2">
    <source>
        <dbReference type="Proteomes" id="UP000001424"/>
    </source>
</evidence>
<gene>
    <name evidence="1" type="ordered locus">CV_0008</name>
</gene>
<dbReference type="Proteomes" id="UP000001424">
    <property type="component" value="Chromosome"/>
</dbReference>
<dbReference type="HOGENOM" id="CLU_117093_0_0_4"/>
<accession>Q7P253</accession>